<gene>
    <name evidence="2" type="ORF">SAMN05444169_6642</name>
</gene>
<reference evidence="2 3" key="1">
    <citation type="submission" date="2016-11" db="EMBL/GenBank/DDBJ databases">
        <authorList>
            <person name="Jaros S."/>
            <person name="Januszkiewicz K."/>
            <person name="Wedrychowicz H."/>
        </authorList>
    </citation>
    <scope>NUCLEOTIDE SEQUENCE [LARGE SCALE GENOMIC DNA]</scope>
    <source>
        <strain evidence="2 3">GAS242</strain>
    </source>
</reference>
<dbReference type="EMBL" id="LT670818">
    <property type="protein sequence ID" value="SHH27204.1"/>
    <property type="molecule type" value="Genomic_DNA"/>
</dbReference>
<evidence type="ECO:0000256" key="1">
    <source>
        <dbReference type="SAM" id="MobiDB-lite"/>
    </source>
</evidence>
<feature type="compositionally biased region" description="Basic and acidic residues" evidence="1">
    <location>
        <begin position="32"/>
        <end position="46"/>
    </location>
</feature>
<evidence type="ECO:0000313" key="3">
    <source>
        <dbReference type="Proteomes" id="UP000190675"/>
    </source>
</evidence>
<protein>
    <submittedName>
        <fullName evidence="2">Uncharacterized protein</fullName>
    </submittedName>
</protein>
<proteinExistence type="predicted"/>
<organism evidence="2 3">
    <name type="scientific">Bradyrhizobium erythrophlei</name>
    <dbReference type="NCBI Taxonomy" id="1437360"/>
    <lineage>
        <taxon>Bacteria</taxon>
        <taxon>Pseudomonadati</taxon>
        <taxon>Pseudomonadota</taxon>
        <taxon>Alphaproteobacteria</taxon>
        <taxon>Hyphomicrobiales</taxon>
        <taxon>Nitrobacteraceae</taxon>
        <taxon>Bradyrhizobium</taxon>
    </lineage>
</organism>
<name>A0A1M5RLJ8_9BRAD</name>
<dbReference type="Proteomes" id="UP000190675">
    <property type="component" value="Chromosome I"/>
</dbReference>
<accession>A0A1M5RLJ8</accession>
<feature type="region of interest" description="Disordered" evidence="1">
    <location>
        <begin position="19"/>
        <end position="55"/>
    </location>
</feature>
<sequence>MSIIPLDVQRRCERRWAARFSRPTESVTPQLPERESQQIARPDKVQKKNPPGSLH</sequence>
<dbReference type="AlphaFoldDB" id="A0A1M5RLJ8"/>
<evidence type="ECO:0000313" key="2">
    <source>
        <dbReference type="EMBL" id="SHH27204.1"/>
    </source>
</evidence>